<gene>
    <name evidence="10" type="ORF">SAHL_14355</name>
</gene>
<feature type="chain" id="PRO_5019225897" description="PilY1 beta-propeller domain-containing protein" evidence="8">
    <location>
        <begin position="23"/>
        <end position="1282"/>
    </location>
</feature>
<evidence type="ECO:0000259" key="9">
    <source>
        <dbReference type="Pfam" id="PF05567"/>
    </source>
</evidence>
<feature type="signal peptide" evidence="8">
    <location>
        <begin position="1"/>
        <end position="22"/>
    </location>
</feature>
<dbReference type="Proteomes" id="UP000285123">
    <property type="component" value="Unassembled WGS sequence"/>
</dbReference>
<name>A0A423PIW0_9GAMM</name>
<sequence>MIHQAGRLALFAFAIGTGSAYAQTVGTGSLELTDQPTATGSTLAPNILVAIDNSGSMDFETLFDTTEGELYVTGDEPYTDRSGKLDSPTSRNAYGYVRYAYLFPNGYASSRGDGGMLYNADYPIPPTIQFAFARSSAYNRSYFDPDNTYEPWTSGPDGTPNYPSLDSRNEWENAPYDPTRSNIGTIDLTGNRRERGNGQEFYFTDGMDAAHLTYYNGRRWEKVGGSASSAADQFLAIQYFPATFYMPDTWSPPADFGWTGAYDKARDDATEADYQPTQGRDPSGDATLKRYKLVRGNFSSDAAYARAMTNFANWFTYYRKRNLAIRGGVTAAFDRIGNVRVGACTINEANQRVARNDFDRLEMLELTDDTDRSSFYESIYDMDFYQARGTPNRPALYYLGRELESNTDIIQSPCQRNYALLFTDGFNSGTVSGIGNVDGKYGSSDGASPIPDTYSNTIADIAMRFYKELDPPNAVDVDNQLAVPAGCPEDPTLDCEPSLHMSTFGVTLGQQGVMFDNRDDYGPENANPFASPPPWYRDQSDDRISGSSLPVGGISEIDDLWHAAINSRGALLNAASPQEIATRFTAALSQILGRGETLTNATGDSRALTTDSRVFQTRYRTTDWSGDLIAYKAVGGDTTTGGRDWNAAAGLAGFSEDGDDTRTIITALRDGTAPADVNGRPFTTETVGNGRVANLSDDEIRYLRGDRRLEQSNGGSLRDRPGAGATGGTNTVLGDIIHSVPEYVGTPSPIAYAGPWRDELYPGQSMAENDVPYYSATDDDSFVRRMQSRTPMVYVGANDGMLHGFDAATGAERLAFMPNEILHIIGSGTGVTSPQYGHQSYVDGQLASADVFYGNAWHSVLVGGLRNGGRSIYALDISSPARFSEANAAEIVRWEFTHDQLGQTFGEPVIARLHGASGDDTKGRWAAIFGNGYNSDDAGASLFVVDIADGSLITRLSTGATAGDDQPSNGLSSPAVLDIDNDRVADYVYAGDFQGNLWKFDLTAANATSWTAERLFRARRGSDSGEAQPITAAPVAQRHPYGKSFGAMVYFGTGQNIVPLNNEDERTPSSLYGIWDPAVVGYSAPQGLPAQAVGWRVSRSQLVTQNVTGERTGADDTVYRTLSSKPVAYVAEDDTFGARGWALDLPAESGEAALSPPDINLRESRAEFATTVIDPETCTLTSSGFLLAVDLATGGTPGNFVFDVNDNGRIDSGDDLAVGAEDTVVAAGMAFESGSVGELARFIDRDNSTIELRGLTTNDAQINMPVSDTLFSGRRTWREIRD</sequence>
<keyword evidence="5" id="KW-0106">Calcium</keyword>
<dbReference type="EMBL" id="AYKF01000113">
    <property type="protein sequence ID" value="ROO25521.1"/>
    <property type="molecule type" value="Genomic_DNA"/>
</dbReference>
<evidence type="ECO:0000256" key="6">
    <source>
        <dbReference type="ARBA" id="ARBA00023263"/>
    </source>
</evidence>
<evidence type="ECO:0000256" key="7">
    <source>
        <dbReference type="SAM" id="MobiDB-lite"/>
    </source>
</evidence>
<evidence type="ECO:0000256" key="3">
    <source>
        <dbReference type="ARBA" id="ARBA00022558"/>
    </source>
</evidence>
<keyword evidence="8" id="KW-0732">Signal</keyword>
<dbReference type="Pfam" id="PF05567">
    <property type="entry name" value="T4P_PilY1"/>
    <property type="match status" value="1"/>
</dbReference>
<keyword evidence="3" id="KW-1029">Fimbrium biogenesis</keyword>
<evidence type="ECO:0000256" key="5">
    <source>
        <dbReference type="ARBA" id="ARBA00022837"/>
    </source>
</evidence>
<feature type="region of interest" description="Disordered" evidence="7">
    <location>
        <begin position="149"/>
        <end position="184"/>
    </location>
</feature>
<dbReference type="GO" id="GO:0046872">
    <property type="term" value="F:metal ion binding"/>
    <property type="evidence" value="ECO:0007669"/>
    <property type="project" value="UniProtKB-KW"/>
</dbReference>
<accession>A0A423PIW0</accession>
<evidence type="ECO:0000313" key="10">
    <source>
        <dbReference type="EMBL" id="ROO25521.1"/>
    </source>
</evidence>
<dbReference type="InterPro" id="IPR008707">
    <property type="entry name" value="B-propeller_PilY1"/>
</dbReference>
<keyword evidence="6" id="KW-0281">Fimbrium</keyword>
<protein>
    <recommendedName>
        <fullName evidence="9">PilY1 beta-propeller domain-containing protein</fullName>
    </recommendedName>
</protein>
<evidence type="ECO:0000256" key="4">
    <source>
        <dbReference type="ARBA" id="ARBA00022723"/>
    </source>
</evidence>
<feature type="domain" description="PilY1 beta-propeller" evidence="9">
    <location>
        <begin position="777"/>
        <end position="1081"/>
    </location>
</feature>
<dbReference type="InterPro" id="IPR011047">
    <property type="entry name" value="Quinoprotein_ADH-like_sf"/>
</dbReference>
<evidence type="ECO:0000313" key="11">
    <source>
        <dbReference type="Proteomes" id="UP000285123"/>
    </source>
</evidence>
<evidence type="ECO:0000256" key="8">
    <source>
        <dbReference type="SAM" id="SignalP"/>
    </source>
</evidence>
<proteinExistence type="inferred from homology"/>
<feature type="region of interest" description="Disordered" evidence="7">
    <location>
        <begin position="707"/>
        <end position="728"/>
    </location>
</feature>
<evidence type="ECO:0000256" key="2">
    <source>
        <dbReference type="ARBA" id="ARBA00008387"/>
    </source>
</evidence>
<organism evidence="10 11">
    <name type="scientific">Salinisphaera orenii YIM 95161</name>
    <dbReference type="NCBI Taxonomy" id="1051139"/>
    <lineage>
        <taxon>Bacteria</taxon>
        <taxon>Pseudomonadati</taxon>
        <taxon>Pseudomonadota</taxon>
        <taxon>Gammaproteobacteria</taxon>
        <taxon>Salinisphaerales</taxon>
        <taxon>Salinisphaeraceae</taxon>
        <taxon>Salinisphaera</taxon>
    </lineage>
</organism>
<keyword evidence="4" id="KW-0479">Metal-binding</keyword>
<comment type="similarity">
    <text evidence="2">Belongs to the PilY1 family.</text>
</comment>
<reference evidence="10 11" key="1">
    <citation type="submission" date="2013-10" db="EMBL/GenBank/DDBJ databases">
        <title>Salinisphaera halophila YIM 95161 Genome Sequencing.</title>
        <authorList>
            <person name="Lai Q."/>
            <person name="Li C."/>
            <person name="Shao Z."/>
        </authorList>
    </citation>
    <scope>NUCLEOTIDE SEQUENCE [LARGE SCALE GENOMIC DNA]</scope>
    <source>
        <strain evidence="10 11">YIM 95161</strain>
    </source>
</reference>
<comment type="caution">
    <text evidence="10">The sequence shown here is derived from an EMBL/GenBank/DDBJ whole genome shotgun (WGS) entry which is preliminary data.</text>
</comment>
<dbReference type="SUPFAM" id="SSF50998">
    <property type="entry name" value="Quinoprotein alcohol dehydrogenase-like"/>
    <property type="match status" value="1"/>
</dbReference>
<comment type="subcellular location">
    <subcellularLocation>
        <location evidence="1">Fimbrium</location>
    </subcellularLocation>
</comment>
<evidence type="ECO:0000256" key="1">
    <source>
        <dbReference type="ARBA" id="ARBA00004561"/>
    </source>
</evidence>
<dbReference type="GO" id="GO:0009289">
    <property type="term" value="C:pilus"/>
    <property type="evidence" value="ECO:0007669"/>
    <property type="project" value="UniProtKB-SubCell"/>
</dbReference>